<evidence type="ECO:0000256" key="1">
    <source>
        <dbReference type="ARBA" id="ARBA00000085"/>
    </source>
</evidence>
<dbReference type="InterPro" id="IPR003594">
    <property type="entry name" value="HATPase_dom"/>
</dbReference>
<dbReference type="Gene3D" id="1.10.287.130">
    <property type="match status" value="1"/>
</dbReference>
<accession>A0AAJ3YV52</accession>
<dbReference type="PANTHER" id="PTHR45528:SF8">
    <property type="entry name" value="HISTIDINE KINASE"/>
    <property type="match status" value="1"/>
</dbReference>
<keyword evidence="7" id="KW-0547">Nucleotide-binding</keyword>
<dbReference type="PRINTS" id="PR01780">
    <property type="entry name" value="LANTIREGPROT"/>
</dbReference>
<evidence type="ECO:0000313" key="16">
    <source>
        <dbReference type="Proteomes" id="UP000288675"/>
    </source>
</evidence>
<evidence type="ECO:0000256" key="10">
    <source>
        <dbReference type="ARBA" id="ARBA00022989"/>
    </source>
</evidence>
<dbReference type="SUPFAM" id="SSF55874">
    <property type="entry name" value="ATPase domain of HSP90 chaperone/DNA topoisomerase II/histidine kinase"/>
    <property type="match status" value="1"/>
</dbReference>
<keyword evidence="11" id="KW-0902">Two-component regulatory system</keyword>
<dbReference type="InterPro" id="IPR036890">
    <property type="entry name" value="HATPase_C_sf"/>
</dbReference>
<keyword evidence="10 13" id="KW-1133">Transmembrane helix</keyword>
<dbReference type="Pfam" id="PF02518">
    <property type="entry name" value="HATPase_c"/>
    <property type="match status" value="1"/>
</dbReference>
<dbReference type="KEGG" id="bgy:BGLY_0320"/>
<proteinExistence type="predicted"/>
<dbReference type="GO" id="GO:0005524">
    <property type="term" value="F:ATP binding"/>
    <property type="evidence" value="ECO:0007669"/>
    <property type="project" value="UniProtKB-KW"/>
</dbReference>
<dbReference type="GO" id="GO:0000155">
    <property type="term" value="F:phosphorelay sensor kinase activity"/>
    <property type="evidence" value="ECO:0007669"/>
    <property type="project" value="InterPro"/>
</dbReference>
<evidence type="ECO:0000256" key="8">
    <source>
        <dbReference type="ARBA" id="ARBA00022777"/>
    </source>
</evidence>
<feature type="domain" description="Histidine kinase" evidence="14">
    <location>
        <begin position="243"/>
        <end position="457"/>
    </location>
</feature>
<comment type="catalytic activity">
    <reaction evidence="1">
        <text>ATP + protein L-histidine = ADP + protein N-phospho-L-histidine.</text>
        <dbReference type="EC" id="2.7.13.3"/>
    </reaction>
</comment>
<dbReference type="Gene3D" id="3.30.565.10">
    <property type="entry name" value="Histidine kinase-like ATPase, C-terminal domain"/>
    <property type="match status" value="1"/>
</dbReference>
<dbReference type="InterPro" id="IPR036097">
    <property type="entry name" value="HisK_dim/P_sf"/>
</dbReference>
<dbReference type="Proteomes" id="UP000288675">
    <property type="component" value="Chromosome"/>
</dbReference>
<dbReference type="InterPro" id="IPR005467">
    <property type="entry name" value="His_kinase_dom"/>
</dbReference>
<gene>
    <name evidence="15" type="ORF">EQZ20_01770</name>
</gene>
<dbReference type="PANTHER" id="PTHR45528">
    <property type="entry name" value="SENSOR HISTIDINE KINASE CPXA"/>
    <property type="match status" value="1"/>
</dbReference>
<dbReference type="AlphaFoldDB" id="A0AAJ3YV52"/>
<evidence type="ECO:0000256" key="9">
    <source>
        <dbReference type="ARBA" id="ARBA00022840"/>
    </source>
</evidence>
<evidence type="ECO:0000313" key="15">
    <source>
        <dbReference type="EMBL" id="QAT63799.1"/>
    </source>
</evidence>
<dbReference type="GO" id="GO:0005886">
    <property type="term" value="C:plasma membrane"/>
    <property type="evidence" value="ECO:0007669"/>
    <property type="project" value="TreeGrafter"/>
</dbReference>
<evidence type="ECO:0000256" key="13">
    <source>
        <dbReference type="SAM" id="Phobius"/>
    </source>
</evidence>
<feature type="transmembrane region" description="Helical" evidence="13">
    <location>
        <begin position="14"/>
        <end position="35"/>
    </location>
</feature>
<evidence type="ECO:0000256" key="6">
    <source>
        <dbReference type="ARBA" id="ARBA00022692"/>
    </source>
</evidence>
<organism evidence="15 16">
    <name type="scientific">Bacillus glycinifermentans</name>
    <dbReference type="NCBI Taxonomy" id="1664069"/>
    <lineage>
        <taxon>Bacteria</taxon>
        <taxon>Bacillati</taxon>
        <taxon>Bacillota</taxon>
        <taxon>Bacilli</taxon>
        <taxon>Bacillales</taxon>
        <taxon>Bacillaceae</taxon>
        <taxon>Bacillus</taxon>
    </lineage>
</organism>
<reference evidence="15 16" key="1">
    <citation type="submission" date="2019-01" db="EMBL/GenBank/DDBJ databases">
        <title>Genome sequence of Bacillus glycinifermentans SRCM103574.</title>
        <authorList>
            <person name="Kong H.-J."/>
            <person name="Jeong S.-Y."/>
            <person name="Jeong D.-Y."/>
        </authorList>
    </citation>
    <scope>NUCLEOTIDE SEQUENCE [LARGE SCALE GENOMIC DNA]</scope>
    <source>
        <strain evidence="15 16">SRCM103574</strain>
    </source>
</reference>
<evidence type="ECO:0000256" key="12">
    <source>
        <dbReference type="ARBA" id="ARBA00023136"/>
    </source>
</evidence>
<name>A0AAJ3YV52_9BACI</name>
<dbReference type="SMART" id="SM00388">
    <property type="entry name" value="HisKA"/>
    <property type="match status" value="1"/>
</dbReference>
<dbReference type="SUPFAM" id="SSF47384">
    <property type="entry name" value="Homodimeric domain of signal transducing histidine kinase"/>
    <property type="match status" value="1"/>
</dbReference>
<dbReference type="CDD" id="cd00082">
    <property type="entry name" value="HisKA"/>
    <property type="match status" value="1"/>
</dbReference>
<dbReference type="InterPro" id="IPR003661">
    <property type="entry name" value="HisK_dim/P_dom"/>
</dbReference>
<evidence type="ECO:0000259" key="14">
    <source>
        <dbReference type="PROSITE" id="PS50109"/>
    </source>
</evidence>
<evidence type="ECO:0000256" key="11">
    <source>
        <dbReference type="ARBA" id="ARBA00023012"/>
    </source>
</evidence>
<evidence type="ECO:0000256" key="3">
    <source>
        <dbReference type="ARBA" id="ARBA00012438"/>
    </source>
</evidence>
<keyword evidence="4" id="KW-0597">Phosphoprotein</keyword>
<sequence length="457" mass="51791">MGITKRKKTLRRELIVYMITLCLSLAAVTSLYLFVNTMGMNAGLIDPANDNEHKAEKLKPRLQEAKQVTGSMIPDTMSYAILDKKSKRKTAGTIKEKDLYIVRKKIENKPYVNFKQKGYLIIDRKDEYCVLEYSLRAEFHSPLLRKYLPNYELTSICILVMLIITVIFIVTTHFANQLKRHFDKLNTITEQIKEQNLNISPEYSNFKEFDDVIESLIEMKNALQASLEAQWHMEKSKNEQIGALAHDVKIPMTIIKGNAELLGLSSQSGEQSDYIGYILNAAIKIEQYIDQLIHISKTEEAFRADLKRVQVKELVNSVIQEMTAYIGSKSVEIVRTEHNLDSQEATIDRQLLQRALMNILSNAADHSPDEGKVYFEAACRRDSLTFTITDSGNGFTPEGLKKAAQLFYMEDKSRTSNGHYGIGLTFALNVAKLHQGDLVIRNAETGGGQVQITIPLN</sequence>
<evidence type="ECO:0000256" key="2">
    <source>
        <dbReference type="ARBA" id="ARBA00004141"/>
    </source>
</evidence>
<keyword evidence="8 15" id="KW-0418">Kinase</keyword>
<dbReference type="PROSITE" id="PS50109">
    <property type="entry name" value="HIS_KIN"/>
    <property type="match status" value="1"/>
</dbReference>
<dbReference type="InterPro" id="IPR008358">
    <property type="entry name" value="Sig_transdc_His_kin/Pase_MprB"/>
</dbReference>
<keyword evidence="9" id="KW-0067">ATP-binding</keyword>
<keyword evidence="5" id="KW-0808">Transferase</keyword>
<keyword evidence="12 13" id="KW-0472">Membrane</keyword>
<dbReference type="Pfam" id="PF00512">
    <property type="entry name" value="HisKA"/>
    <property type="match status" value="1"/>
</dbReference>
<feature type="transmembrane region" description="Helical" evidence="13">
    <location>
        <begin position="153"/>
        <end position="175"/>
    </location>
</feature>
<evidence type="ECO:0000256" key="5">
    <source>
        <dbReference type="ARBA" id="ARBA00022679"/>
    </source>
</evidence>
<keyword evidence="6 13" id="KW-0812">Transmembrane</keyword>
<dbReference type="InterPro" id="IPR050398">
    <property type="entry name" value="HssS/ArlS-like"/>
</dbReference>
<dbReference type="EC" id="2.7.13.3" evidence="3"/>
<protein>
    <recommendedName>
        <fullName evidence="3">histidine kinase</fullName>
        <ecNumber evidence="3">2.7.13.3</ecNumber>
    </recommendedName>
</protein>
<comment type="subcellular location">
    <subcellularLocation>
        <location evidence="2">Membrane</location>
        <topology evidence="2">Multi-pass membrane protein</topology>
    </subcellularLocation>
</comment>
<dbReference type="EMBL" id="CP035232">
    <property type="protein sequence ID" value="QAT63799.1"/>
    <property type="molecule type" value="Genomic_DNA"/>
</dbReference>
<dbReference type="RefSeq" id="WP_046129024.1">
    <property type="nucleotide sequence ID" value="NZ_CP035232.1"/>
</dbReference>
<dbReference type="GeneID" id="82851401"/>
<evidence type="ECO:0000256" key="4">
    <source>
        <dbReference type="ARBA" id="ARBA00022553"/>
    </source>
</evidence>
<dbReference type="SMART" id="SM00387">
    <property type="entry name" value="HATPase_c"/>
    <property type="match status" value="1"/>
</dbReference>
<evidence type="ECO:0000256" key="7">
    <source>
        <dbReference type="ARBA" id="ARBA00022741"/>
    </source>
</evidence>